<dbReference type="InterPro" id="IPR050072">
    <property type="entry name" value="Peptidase_M20A"/>
</dbReference>
<keyword evidence="12 15" id="KW-0170">Cobalt</keyword>
<feature type="domain" description="Peptidase M20 dimerisation" evidence="16">
    <location>
        <begin position="176"/>
        <end position="275"/>
    </location>
</feature>
<evidence type="ECO:0000256" key="3">
    <source>
        <dbReference type="ARBA" id="ARBA00011738"/>
    </source>
</evidence>
<comment type="catalytic activity">
    <reaction evidence="14 15">
        <text>N-succinyl-(2S,6S)-2,6-diaminopimelate + H2O = (2S,6S)-2,6-diaminopimelate + succinate</text>
        <dbReference type="Rhea" id="RHEA:22608"/>
        <dbReference type="ChEBI" id="CHEBI:15377"/>
        <dbReference type="ChEBI" id="CHEBI:30031"/>
        <dbReference type="ChEBI" id="CHEBI:57609"/>
        <dbReference type="ChEBI" id="CHEBI:58087"/>
        <dbReference type="EC" id="3.5.1.18"/>
    </reaction>
</comment>
<evidence type="ECO:0000256" key="4">
    <source>
        <dbReference type="ARBA" id="ARBA00011921"/>
    </source>
</evidence>
<dbReference type="GO" id="GO:0009014">
    <property type="term" value="F:succinyl-diaminopimelate desuccinylase activity"/>
    <property type="evidence" value="ECO:0007669"/>
    <property type="project" value="UniProtKB-UniRule"/>
</dbReference>
<dbReference type="GO" id="GO:0008270">
    <property type="term" value="F:zinc ion binding"/>
    <property type="evidence" value="ECO:0007669"/>
    <property type="project" value="UniProtKB-UniRule"/>
</dbReference>
<protein>
    <recommendedName>
        <fullName evidence="5 15">Succinyl-diaminopimelate desuccinylase</fullName>
        <shortName evidence="15">SDAP desuccinylase</shortName>
        <ecNumber evidence="4 15">3.5.1.18</ecNumber>
    </recommendedName>
    <alternativeName>
        <fullName evidence="13 15">N-succinyl-LL-2,6-diaminoheptanedioate amidohydrolase</fullName>
    </alternativeName>
</protein>
<evidence type="ECO:0000256" key="10">
    <source>
        <dbReference type="ARBA" id="ARBA00022915"/>
    </source>
</evidence>
<dbReference type="Gene3D" id="3.40.630.10">
    <property type="entry name" value="Zn peptidases"/>
    <property type="match status" value="2"/>
</dbReference>
<dbReference type="PANTHER" id="PTHR43808">
    <property type="entry name" value="ACETYLORNITHINE DEACETYLASE"/>
    <property type="match status" value="1"/>
</dbReference>
<dbReference type="Pfam" id="PF01546">
    <property type="entry name" value="Peptidase_M20"/>
    <property type="match status" value="1"/>
</dbReference>
<dbReference type="InterPro" id="IPR002933">
    <property type="entry name" value="Peptidase_M20"/>
</dbReference>
<dbReference type="AlphaFoldDB" id="A0A8D4BN47"/>
<dbReference type="PROSITE" id="PS00759">
    <property type="entry name" value="ARGE_DAPE_CPG2_2"/>
    <property type="match status" value="1"/>
</dbReference>
<evidence type="ECO:0000256" key="7">
    <source>
        <dbReference type="ARBA" id="ARBA00022723"/>
    </source>
</evidence>
<dbReference type="GO" id="GO:0006526">
    <property type="term" value="P:L-arginine biosynthetic process"/>
    <property type="evidence" value="ECO:0007669"/>
    <property type="project" value="TreeGrafter"/>
</dbReference>
<evidence type="ECO:0000313" key="17">
    <source>
        <dbReference type="EMBL" id="AGI27017.1"/>
    </source>
</evidence>
<dbReference type="Pfam" id="PF07687">
    <property type="entry name" value="M20_dimer"/>
    <property type="match status" value="1"/>
</dbReference>
<reference evidence="17 18" key="1">
    <citation type="journal article" date="2013" name="Genome Biol. Evol.">
        <title>The evolution of genomic instability in the obligate endosymbionts of whiteflies.</title>
        <authorList>
            <person name="Sloan D.B."/>
            <person name="Moran N.A."/>
        </authorList>
    </citation>
    <scope>NUCLEOTIDE SEQUENCE [LARGE SCALE GENOMIC DNA]</scope>
    <source>
        <strain evidence="17 18">TV</strain>
    </source>
</reference>
<evidence type="ECO:0000256" key="1">
    <source>
        <dbReference type="ARBA" id="ARBA00005130"/>
    </source>
</evidence>
<feature type="binding site" evidence="15">
    <location>
        <position position="353"/>
    </location>
    <ligand>
        <name>Zn(2+)</name>
        <dbReference type="ChEBI" id="CHEBI:29105"/>
        <label>2</label>
    </ligand>
</feature>
<keyword evidence="8 15" id="KW-0378">Hydrolase</keyword>
<comment type="pathway">
    <text evidence="1 15">Amino-acid biosynthesis; L-lysine biosynthesis via DAP pathway; LL-2,6-diaminopimelate from (S)-tetrahydrodipicolinate (succinylase route): step 3/3.</text>
</comment>
<evidence type="ECO:0000256" key="2">
    <source>
        <dbReference type="ARBA" id="ARBA00006746"/>
    </source>
</evidence>
<name>A0A8D4BN47_9GAMM</name>
<evidence type="ECO:0000313" key="18">
    <source>
        <dbReference type="Proteomes" id="UP000012083"/>
    </source>
</evidence>
<proteinExistence type="inferred from homology"/>
<dbReference type="SUPFAM" id="SSF53187">
    <property type="entry name" value="Zn-dependent exopeptidases"/>
    <property type="match status" value="1"/>
</dbReference>
<evidence type="ECO:0000256" key="5">
    <source>
        <dbReference type="ARBA" id="ARBA00022391"/>
    </source>
</evidence>
<comment type="function">
    <text evidence="15">Catalyzes the hydrolysis of N-succinyl-L,L-diaminopimelic acid (SDAP), forming succinate and LL-2,6-diaminopimelate (DAP), an intermediate involved in the bacterial biosynthesis of lysine and meso-diaminopimelic acid, an essential component of bacterial cell walls.</text>
</comment>
<keyword evidence="6 15" id="KW-0028">Amino-acid biosynthesis</keyword>
<dbReference type="PANTHER" id="PTHR43808:SF31">
    <property type="entry name" value="N-ACETYL-L-CITRULLINE DEACETYLASE"/>
    <property type="match status" value="1"/>
</dbReference>
<dbReference type="InterPro" id="IPR011650">
    <property type="entry name" value="Peptidase_M20_dimer"/>
</dbReference>
<evidence type="ECO:0000259" key="16">
    <source>
        <dbReference type="Pfam" id="PF07687"/>
    </source>
</evidence>
<feature type="binding site" evidence="15">
    <location>
        <position position="66"/>
    </location>
    <ligand>
        <name>Zn(2+)</name>
        <dbReference type="ChEBI" id="CHEBI:29105"/>
        <label>1</label>
    </ligand>
</feature>
<keyword evidence="10 15" id="KW-0220">Diaminopimelate biosynthesis</keyword>
<comment type="cofactor">
    <cofactor evidence="15">
        <name>Zn(2+)</name>
        <dbReference type="ChEBI" id="CHEBI:29105"/>
    </cofactor>
    <cofactor evidence="15">
        <name>Co(2+)</name>
        <dbReference type="ChEBI" id="CHEBI:48828"/>
    </cofactor>
    <text evidence="15">Binds 2 Zn(2+) or Co(2+) ions per subunit.</text>
</comment>
<dbReference type="GO" id="GO:0050897">
    <property type="term" value="F:cobalt ion binding"/>
    <property type="evidence" value="ECO:0007669"/>
    <property type="project" value="UniProtKB-UniRule"/>
</dbReference>
<sequence length="384" mass="43651">MYYILNLVFNLLSKKSITPKDKGCQVVISNILKKLGFNIEVFNKKGVYNLWATNGSGKKTLVFVGHTDVVPSGPIYEWKNNPFIPSLNNQGYIISRGIVDMKGSLSAMINSTCNFLKLYPKYKGKIAFLITSDEEGDGKYGTKYVINKLIKRKEIIKYCIIGEPTSKNYTCDTIKIGRRGSLNAKIIIFGIQGHIAYTKTLLNPIHILINVTHYLLKIQWDKGNKDFSKTIFQISNCNAGLGVNNSLPNYAQLLCNFRFSNLITVNEIQKKVSKIFLFFNLKNNKDYKIEWDISGEPYITKKGKLLKAVKFGINYICNLQPKINTNGGISDGRFINKNCNQLIELGLTNDTIHKINEGVLFSEIILLTKVYQIIIEYLFIYQMN</sequence>
<evidence type="ECO:0000256" key="8">
    <source>
        <dbReference type="ARBA" id="ARBA00022801"/>
    </source>
</evidence>
<dbReference type="SUPFAM" id="SSF55031">
    <property type="entry name" value="Bacterial exopeptidase dimerisation domain"/>
    <property type="match status" value="1"/>
</dbReference>
<evidence type="ECO:0000256" key="14">
    <source>
        <dbReference type="ARBA" id="ARBA00051301"/>
    </source>
</evidence>
<feature type="active site" description="Proton acceptor" evidence="15">
    <location>
        <position position="134"/>
    </location>
</feature>
<comment type="similarity">
    <text evidence="2 15">Belongs to the peptidase M20A family. DapE subfamily.</text>
</comment>
<dbReference type="GO" id="GO:0009089">
    <property type="term" value="P:lysine biosynthetic process via diaminopimelate"/>
    <property type="evidence" value="ECO:0007669"/>
    <property type="project" value="UniProtKB-UniRule"/>
</dbReference>
<keyword evidence="7 15" id="KW-0479">Metal-binding</keyword>
<evidence type="ECO:0000256" key="15">
    <source>
        <dbReference type="HAMAP-Rule" id="MF_01690"/>
    </source>
</evidence>
<feature type="binding site" evidence="15">
    <location>
        <position position="100"/>
    </location>
    <ligand>
        <name>Zn(2+)</name>
        <dbReference type="ChEBI" id="CHEBI:29105"/>
        <label>1</label>
    </ligand>
</feature>
<dbReference type="NCBIfam" id="TIGR01246">
    <property type="entry name" value="dapE_proteo"/>
    <property type="match status" value="1"/>
</dbReference>
<dbReference type="InterPro" id="IPR036264">
    <property type="entry name" value="Bact_exopeptidase_dim_dom"/>
</dbReference>
<dbReference type="InterPro" id="IPR005941">
    <property type="entry name" value="DapE_proteobac"/>
</dbReference>
<feature type="binding site" evidence="15">
    <location>
        <position position="163"/>
    </location>
    <ligand>
        <name>Zn(2+)</name>
        <dbReference type="ChEBI" id="CHEBI:29105"/>
        <label>1</label>
    </ligand>
</feature>
<keyword evidence="11 15" id="KW-0457">Lysine biosynthesis</keyword>
<dbReference type="GO" id="GO:0019877">
    <property type="term" value="P:diaminopimelate biosynthetic process"/>
    <property type="evidence" value="ECO:0007669"/>
    <property type="project" value="UniProtKB-UniRule"/>
</dbReference>
<dbReference type="GO" id="GO:0008777">
    <property type="term" value="F:acetylornithine deacetylase activity"/>
    <property type="evidence" value="ECO:0007669"/>
    <property type="project" value="TreeGrafter"/>
</dbReference>
<keyword evidence="9 15" id="KW-0862">Zinc</keyword>
<feature type="binding site" evidence="15">
    <location>
        <position position="135"/>
    </location>
    <ligand>
        <name>Zn(2+)</name>
        <dbReference type="ChEBI" id="CHEBI:29105"/>
        <label>2</label>
    </ligand>
</feature>
<dbReference type="HAMAP" id="MF_01690">
    <property type="entry name" value="DapE"/>
    <property type="match status" value="1"/>
</dbReference>
<comment type="subunit">
    <text evidence="3 15">Homodimer.</text>
</comment>
<dbReference type="RefSeq" id="WP_015482428.1">
    <property type="nucleotide sequence ID" value="NC_020831.1"/>
</dbReference>
<evidence type="ECO:0000256" key="13">
    <source>
        <dbReference type="ARBA" id="ARBA00031891"/>
    </source>
</evidence>
<organism evidence="17 18">
    <name type="scientific">Candidatus Portiera aleyrodidarum TV</name>
    <dbReference type="NCBI Taxonomy" id="1297582"/>
    <lineage>
        <taxon>Bacteria</taxon>
        <taxon>Pseudomonadati</taxon>
        <taxon>Pseudomonadota</taxon>
        <taxon>Gammaproteobacteria</taxon>
        <taxon>Candidatus Johnevansiales</taxon>
        <taxon>Candidatus Johnevansiaceae</taxon>
        <taxon>Candidatus Portiera</taxon>
    </lineage>
</organism>
<evidence type="ECO:0000256" key="9">
    <source>
        <dbReference type="ARBA" id="ARBA00022833"/>
    </source>
</evidence>
<feature type="active site" evidence="15">
    <location>
        <position position="68"/>
    </location>
</feature>
<dbReference type="KEGG" id="pld:PalTV_018"/>
<dbReference type="NCBIfam" id="NF009557">
    <property type="entry name" value="PRK13009.1"/>
    <property type="match status" value="1"/>
</dbReference>
<feature type="binding site" evidence="15">
    <location>
        <position position="100"/>
    </location>
    <ligand>
        <name>Zn(2+)</name>
        <dbReference type="ChEBI" id="CHEBI:29105"/>
        <label>2</label>
    </ligand>
</feature>
<gene>
    <name evidence="15 17" type="primary">dapE</name>
    <name evidence="17" type="ORF">PalTV_018</name>
</gene>
<dbReference type="Proteomes" id="UP000012083">
    <property type="component" value="Chromosome"/>
</dbReference>
<evidence type="ECO:0000256" key="6">
    <source>
        <dbReference type="ARBA" id="ARBA00022605"/>
    </source>
</evidence>
<accession>A0A8D4BN47</accession>
<evidence type="ECO:0000256" key="12">
    <source>
        <dbReference type="ARBA" id="ARBA00023285"/>
    </source>
</evidence>
<evidence type="ECO:0000256" key="11">
    <source>
        <dbReference type="ARBA" id="ARBA00023154"/>
    </source>
</evidence>
<dbReference type="EMBL" id="CP004358">
    <property type="protein sequence ID" value="AGI27017.1"/>
    <property type="molecule type" value="Genomic_DNA"/>
</dbReference>
<dbReference type="InterPro" id="IPR001261">
    <property type="entry name" value="ArgE/DapE_CS"/>
</dbReference>
<dbReference type="EC" id="3.5.1.18" evidence="4 15"/>
<dbReference type="UniPathway" id="UPA00034">
    <property type="reaction ID" value="UER00021"/>
</dbReference>